<dbReference type="AlphaFoldDB" id="A0A2N6LH98"/>
<protein>
    <submittedName>
        <fullName evidence="1">Uncharacterized protein</fullName>
    </submittedName>
</protein>
<comment type="caution">
    <text evidence="1">The sequence shown here is derived from an EMBL/GenBank/DDBJ whole genome shotgun (WGS) entry which is preliminary data.</text>
</comment>
<sequence length="77" mass="8568">MLIWKSKLLRALFSVVDSAIASGNNEQSYQFWILDFGFWIESLDCKAVSVISNNTTYPNLVLALALNSITHLSCTSP</sequence>
<proteinExistence type="predicted"/>
<evidence type="ECO:0000313" key="1">
    <source>
        <dbReference type="EMBL" id="PMB23432.1"/>
    </source>
</evidence>
<gene>
    <name evidence="1" type="ORF">CEN46_10345</name>
</gene>
<name>A0A2N6LH98_9CYAN</name>
<dbReference type="Proteomes" id="UP000235081">
    <property type="component" value="Unassembled WGS sequence"/>
</dbReference>
<accession>A0A2N6LH98</accession>
<evidence type="ECO:0000313" key="2">
    <source>
        <dbReference type="Proteomes" id="UP000235081"/>
    </source>
</evidence>
<dbReference type="EMBL" id="NMQE01000285">
    <property type="protein sequence ID" value="PMB23432.1"/>
    <property type="molecule type" value="Genomic_DNA"/>
</dbReference>
<organism evidence="1 2">
    <name type="scientific">Fischerella thermalis CCMEE 5318</name>
    <dbReference type="NCBI Taxonomy" id="2019666"/>
    <lineage>
        <taxon>Bacteria</taxon>
        <taxon>Bacillati</taxon>
        <taxon>Cyanobacteriota</taxon>
        <taxon>Cyanophyceae</taxon>
        <taxon>Nostocales</taxon>
        <taxon>Hapalosiphonaceae</taxon>
        <taxon>Fischerella</taxon>
    </lineage>
</organism>
<reference evidence="1 2" key="1">
    <citation type="submission" date="2017-07" db="EMBL/GenBank/DDBJ databases">
        <title>Genomes of Fischerella (Mastigocladus) sp. strains.</title>
        <authorList>
            <person name="Miller S.R."/>
        </authorList>
    </citation>
    <scope>NUCLEOTIDE SEQUENCE [LARGE SCALE GENOMIC DNA]</scope>
    <source>
        <strain evidence="1 2">CCMEE 5318</strain>
    </source>
</reference>